<accession>A0A0P7B2N7</accession>
<evidence type="ECO:0000256" key="7">
    <source>
        <dbReference type="SAM" id="MobiDB-lite"/>
    </source>
</evidence>
<dbReference type="EMBL" id="LKCW01000289">
    <property type="protein sequence ID" value="KPM34914.1"/>
    <property type="molecule type" value="Genomic_DNA"/>
</dbReference>
<feature type="transmembrane region" description="Helical" evidence="8">
    <location>
        <begin position="402"/>
        <end position="423"/>
    </location>
</feature>
<keyword evidence="3 8" id="KW-0812">Transmembrane</keyword>
<dbReference type="OrthoDB" id="10021397at2759"/>
<evidence type="ECO:0000256" key="1">
    <source>
        <dbReference type="ARBA" id="ARBA00004141"/>
    </source>
</evidence>
<proteinExistence type="predicted"/>
<organism evidence="10 11">
    <name type="scientific">Neonectria ditissima</name>
    <dbReference type="NCBI Taxonomy" id="78410"/>
    <lineage>
        <taxon>Eukaryota</taxon>
        <taxon>Fungi</taxon>
        <taxon>Dikarya</taxon>
        <taxon>Ascomycota</taxon>
        <taxon>Pezizomycotina</taxon>
        <taxon>Sordariomycetes</taxon>
        <taxon>Hypocreomycetidae</taxon>
        <taxon>Hypocreales</taxon>
        <taxon>Nectriaceae</taxon>
        <taxon>Neonectria</taxon>
    </lineage>
</organism>
<dbReference type="PROSITE" id="PS50850">
    <property type="entry name" value="MFS"/>
    <property type="match status" value="1"/>
</dbReference>
<evidence type="ECO:0000256" key="3">
    <source>
        <dbReference type="ARBA" id="ARBA00022692"/>
    </source>
</evidence>
<dbReference type="Pfam" id="PF07690">
    <property type="entry name" value="MFS_1"/>
    <property type="match status" value="1"/>
</dbReference>
<dbReference type="Proteomes" id="UP000050424">
    <property type="component" value="Unassembled WGS sequence"/>
</dbReference>
<feature type="transmembrane region" description="Helical" evidence="8">
    <location>
        <begin position="162"/>
        <end position="183"/>
    </location>
</feature>
<sequence length="571" mass="61127">MPPLDNHNTTNSTNTVTILSDNNKHQDPPAGGLSLDKIEQTSERDASISTQDQQPPADEEGPYPGASKLILIVTSLNLAMFLVGLDNTILSSAIPKITDQFHALGDVGWYASAYLLTNCSFQLIWGKLLTFYPTKWAYLSALFIFELGSLICGVAPTSTALIIGRAIAGVGSGGVGTGSFILVAQSVPRRQRPNLVGLVGAMYGFAAIAGPLMGGTFTDNPKLTWRWCFYINLPLGFFTALVILFFVPSAKPARSFPLKEMTKQMDLPGTLCLLPGVVCLLLAFQWGGTKYAWSNGRVIALLVLAGVLLVCFIAIQSRSGDRGTVPPRVFCNRNIWGSALFGSCVTAAFFVMLYYIPIWFQAIKGATAIGSGLRCLPMILGFVIFSFLGGSLTSFFGHYMPFVYLTVILMSVGSGLLTTLKVSSGSPEWIGYQFIFGAGVGFGLQVAFSAPQTALPMEDVPIGTAIIMFTENLTAAVMVSVAQTAFTNQLVSNLRTYAPSVDSGKIFDAGATGLKSQVPSSLYDTVIYAYNVSLAHTFYVGVGLSCCSILGAVWMEWISVKAKKPESSKTA</sequence>
<evidence type="ECO:0000256" key="5">
    <source>
        <dbReference type="ARBA" id="ARBA00023136"/>
    </source>
</evidence>
<keyword evidence="2" id="KW-0813">Transport</keyword>
<dbReference type="PROSITE" id="PS00217">
    <property type="entry name" value="SUGAR_TRANSPORT_2"/>
    <property type="match status" value="1"/>
</dbReference>
<evidence type="ECO:0000256" key="4">
    <source>
        <dbReference type="ARBA" id="ARBA00022989"/>
    </source>
</evidence>
<keyword evidence="6" id="KW-0325">Glycoprotein</keyword>
<comment type="subcellular location">
    <subcellularLocation>
        <location evidence="1">Membrane</location>
        <topology evidence="1">Multi-pass membrane protein</topology>
    </subcellularLocation>
</comment>
<dbReference type="InterPro" id="IPR005829">
    <property type="entry name" value="Sugar_transporter_CS"/>
</dbReference>
<feature type="transmembrane region" description="Helical" evidence="8">
    <location>
        <begin position="69"/>
        <end position="89"/>
    </location>
</feature>
<feature type="transmembrane region" description="Helical" evidence="8">
    <location>
        <begin position="538"/>
        <end position="560"/>
    </location>
</feature>
<dbReference type="GO" id="GO:0022857">
    <property type="term" value="F:transmembrane transporter activity"/>
    <property type="evidence" value="ECO:0007669"/>
    <property type="project" value="InterPro"/>
</dbReference>
<dbReference type="InterPro" id="IPR011701">
    <property type="entry name" value="MFS"/>
</dbReference>
<keyword evidence="5 8" id="KW-0472">Membrane</keyword>
<protein>
    <recommendedName>
        <fullName evidence="9">Major facilitator superfamily (MFS) profile domain-containing protein</fullName>
    </recommendedName>
</protein>
<dbReference type="CDD" id="cd17502">
    <property type="entry name" value="MFS_Azr1_MDR_like"/>
    <property type="match status" value="1"/>
</dbReference>
<dbReference type="InterPro" id="IPR036259">
    <property type="entry name" value="MFS_trans_sf"/>
</dbReference>
<evidence type="ECO:0000256" key="6">
    <source>
        <dbReference type="ARBA" id="ARBA00023180"/>
    </source>
</evidence>
<feature type="domain" description="Major facilitator superfamily (MFS) profile" evidence="9">
    <location>
        <begin position="72"/>
        <end position="571"/>
    </location>
</feature>
<evidence type="ECO:0000256" key="2">
    <source>
        <dbReference type="ARBA" id="ARBA00022448"/>
    </source>
</evidence>
<dbReference type="FunFam" id="1.20.1720.10:FF:000012">
    <property type="entry name" value="MFS toxin efflux pump (AflT)"/>
    <property type="match status" value="1"/>
</dbReference>
<feature type="transmembrane region" description="Helical" evidence="8">
    <location>
        <begin position="229"/>
        <end position="247"/>
    </location>
</feature>
<name>A0A0P7B2N7_9HYPO</name>
<feature type="transmembrane region" description="Helical" evidence="8">
    <location>
        <begin position="109"/>
        <end position="129"/>
    </location>
</feature>
<feature type="transmembrane region" description="Helical" evidence="8">
    <location>
        <begin position="298"/>
        <end position="315"/>
    </location>
</feature>
<feature type="compositionally biased region" description="Basic and acidic residues" evidence="7">
    <location>
        <begin position="36"/>
        <end position="46"/>
    </location>
</feature>
<dbReference type="FunFam" id="1.20.1250.20:FF:000196">
    <property type="entry name" value="MFS toxin efflux pump (AflT)"/>
    <property type="match status" value="1"/>
</dbReference>
<feature type="transmembrane region" description="Helical" evidence="8">
    <location>
        <begin position="267"/>
        <end position="286"/>
    </location>
</feature>
<gene>
    <name evidence="10" type="ORF">AK830_g11648</name>
</gene>
<reference evidence="10 11" key="1">
    <citation type="submission" date="2015-09" db="EMBL/GenBank/DDBJ databases">
        <title>Draft genome of a European isolate of the apple canker pathogen Neonectria ditissima.</title>
        <authorList>
            <person name="Gomez-Cortecero A."/>
            <person name="Harrison R.J."/>
            <person name="Armitage A.D."/>
        </authorList>
    </citation>
    <scope>NUCLEOTIDE SEQUENCE [LARGE SCALE GENOMIC DNA]</scope>
    <source>
        <strain evidence="10 11">R09/05</strain>
    </source>
</reference>
<feature type="transmembrane region" description="Helical" evidence="8">
    <location>
        <begin position="195"/>
        <end position="217"/>
    </location>
</feature>
<feature type="transmembrane region" description="Helical" evidence="8">
    <location>
        <begin position="460"/>
        <end position="486"/>
    </location>
</feature>
<dbReference type="AlphaFoldDB" id="A0A0P7B2N7"/>
<feature type="region of interest" description="Disordered" evidence="7">
    <location>
        <begin position="1"/>
        <end position="61"/>
    </location>
</feature>
<dbReference type="PANTHER" id="PTHR23501:SF199">
    <property type="entry name" value="MFS EFFLUX TRANSPORTER INPD-RELATED"/>
    <property type="match status" value="1"/>
</dbReference>
<feature type="transmembrane region" description="Helical" evidence="8">
    <location>
        <begin position="335"/>
        <end position="356"/>
    </location>
</feature>
<dbReference type="Gene3D" id="1.20.1250.20">
    <property type="entry name" value="MFS general substrate transporter like domains"/>
    <property type="match status" value="1"/>
</dbReference>
<dbReference type="PANTHER" id="PTHR23501">
    <property type="entry name" value="MAJOR FACILITATOR SUPERFAMILY"/>
    <property type="match status" value="1"/>
</dbReference>
<comment type="caution">
    <text evidence="10">The sequence shown here is derived from an EMBL/GenBank/DDBJ whole genome shotgun (WGS) entry which is preliminary data.</text>
</comment>
<dbReference type="InterPro" id="IPR020846">
    <property type="entry name" value="MFS_dom"/>
</dbReference>
<feature type="transmembrane region" description="Helical" evidence="8">
    <location>
        <begin position="429"/>
        <end position="448"/>
    </location>
</feature>
<feature type="transmembrane region" description="Helical" evidence="8">
    <location>
        <begin position="136"/>
        <end position="156"/>
    </location>
</feature>
<evidence type="ECO:0000259" key="9">
    <source>
        <dbReference type="PROSITE" id="PS50850"/>
    </source>
</evidence>
<keyword evidence="11" id="KW-1185">Reference proteome</keyword>
<dbReference type="GO" id="GO:0005886">
    <property type="term" value="C:plasma membrane"/>
    <property type="evidence" value="ECO:0007669"/>
    <property type="project" value="TreeGrafter"/>
</dbReference>
<dbReference type="SUPFAM" id="SSF103473">
    <property type="entry name" value="MFS general substrate transporter"/>
    <property type="match status" value="1"/>
</dbReference>
<feature type="compositionally biased region" description="Low complexity" evidence="7">
    <location>
        <begin position="1"/>
        <end position="17"/>
    </location>
</feature>
<keyword evidence="4 8" id="KW-1133">Transmembrane helix</keyword>
<evidence type="ECO:0000256" key="8">
    <source>
        <dbReference type="SAM" id="Phobius"/>
    </source>
</evidence>
<evidence type="ECO:0000313" key="10">
    <source>
        <dbReference type="EMBL" id="KPM34914.1"/>
    </source>
</evidence>
<evidence type="ECO:0000313" key="11">
    <source>
        <dbReference type="Proteomes" id="UP000050424"/>
    </source>
</evidence>
<feature type="transmembrane region" description="Helical" evidence="8">
    <location>
        <begin position="376"/>
        <end position="395"/>
    </location>
</feature>